<dbReference type="Gene3D" id="3.30.160.250">
    <property type="match status" value="1"/>
</dbReference>
<gene>
    <name evidence="3" type="ORF">J1C47_19315</name>
</gene>
<dbReference type="PANTHER" id="PTHR34504:SF2">
    <property type="entry name" value="UPF0150 PROTEIN SSL0259"/>
    <property type="match status" value="1"/>
</dbReference>
<dbReference type="Pfam" id="PF15919">
    <property type="entry name" value="HicB_lk_antitox"/>
    <property type="match status" value="1"/>
</dbReference>
<protein>
    <submittedName>
        <fullName evidence="3">Type II toxin-antitoxin system HicB family antitoxin</fullName>
    </submittedName>
</protein>
<organism evidence="3 4">
    <name type="scientific">Jiella sonneratiae</name>
    <dbReference type="NCBI Taxonomy" id="2816856"/>
    <lineage>
        <taxon>Bacteria</taxon>
        <taxon>Pseudomonadati</taxon>
        <taxon>Pseudomonadota</taxon>
        <taxon>Alphaproteobacteria</taxon>
        <taxon>Hyphomicrobiales</taxon>
        <taxon>Aurantimonadaceae</taxon>
        <taxon>Jiella</taxon>
    </lineage>
</organism>
<sequence length="125" mass="14050">MNEYRILIAPLPDADGGGYVAYIPDLQGCMSDGETPEEALANLRDAYAEWIDTYNKLGREIPEPGTYGRAMKAKHHEFDERIEKLDADVKDLRERAEQFSAWLRFSELTGVEPDGPSPSFAPKLC</sequence>
<dbReference type="InterPro" id="IPR051404">
    <property type="entry name" value="TA_system_antitoxin"/>
</dbReference>
<dbReference type="PANTHER" id="PTHR34504">
    <property type="entry name" value="ANTITOXIN HICB"/>
    <property type="match status" value="1"/>
</dbReference>
<evidence type="ECO:0000313" key="3">
    <source>
        <dbReference type="EMBL" id="MBO0905800.1"/>
    </source>
</evidence>
<proteinExistence type="predicted"/>
<feature type="coiled-coil region" evidence="1">
    <location>
        <begin position="40"/>
        <end position="95"/>
    </location>
</feature>
<keyword evidence="4" id="KW-1185">Reference proteome</keyword>
<evidence type="ECO:0000313" key="4">
    <source>
        <dbReference type="Proteomes" id="UP000664288"/>
    </source>
</evidence>
<keyword evidence="1" id="KW-0175">Coiled coil</keyword>
<dbReference type="SUPFAM" id="SSF143100">
    <property type="entry name" value="TTHA1013/TTHA0281-like"/>
    <property type="match status" value="1"/>
</dbReference>
<name>A0ABS3J9I5_9HYPH</name>
<evidence type="ECO:0000259" key="2">
    <source>
        <dbReference type="Pfam" id="PF15919"/>
    </source>
</evidence>
<dbReference type="InterPro" id="IPR035069">
    <property type="entry name" value="TTHA1013/TTHA0281-like"/>
</dbReference>
<feature type="domain" description="HicB-like antitoxin of toxin-antitoxin system" evidence="2">
    <location>
        <begin position="5"/>
        <end position="99"/>
    </location>
</feature>
<dbReference type="Proteomes" id="UP000664288">
    <property type="component" value="Unassembled WGS sequence"/>
</dbReference>
<dbReference type="InterPro" id="IPR031807">
    <property type="entry name" value="HicB-like"/>
</dbReference>
<reference evidence="3 4" key="1">
    <citation type="submission" date="2021-03" db="EMBL/GenBank/DDBJ databases">
        <title>Whole genome sequence of Jiella sp. MQZ13P-4.</title>
        <authorList>
            <person name="Tuo L."/>
        </authorList>
    </citation>
    <scope>NUCLEOTIDE SEQUENCE [LARGE SCALE GENOMIC DNA]</scope>
    <source>
        <strain evidence="3 4">MQZ13P-4</strain>
    </source>
</reference>
<dbReference type="EMBL" id="JAFMPY010000026">
    <property type="protein sequence ID" value="MBO0905800.1"/>
    <property type="molecule type" value="Genomic_DNA"/>
</dbReference>
<evidence type="ECO:0000256" key="1">
    <source>
        <dbReference type="SAM" id="Coils"/>
    </source>
</evidence>
<comment type="caution">
    <text evidence="3">The sequence shown here is derived from an EMBL/GenBank/DDBJ whole genome shotgun (WGS) entry which is preliminary data.</text>
</comment>
<dbReference type="RefSeq" id="WP_207352436.1">
    <property type="nucleotide sequence ID" value="NZ_JAFMPY010000026.1"/>
</dbReference>
<accession>A0ABS3J9I5</accession>